<dbReference type="AlphaFoldDB" id="A0A4V6ILD1"/>
<dbReference type="InterPro" id="IPR007445">
    <property type="entry name" value="PilO"/>
</dbReference>
<protein>
    <submittedName>
        <fullName evidence="2">Pilus assembly protein pilo</fullName>
    </submittedName>
</protein>
<keyword evidence="3" id="KW-1185">Reference proteome</keyword>
<dbReference type="EMBL" id="CAADHO010000002">
    <property type="protein sequence ID" value="VFQ44088.1"/>
    <property type="molecule type" value="Genomic_DNA"/>
</dbReference>
<dbReference type="RefSeq" id="WP_180138815.1">
    <property type="nucleotide sequence ID" value="NZ_CAADHO010000002.1"/>
</dbReference>
<dbReference type="Pfam" id="PF04350">
    <property type="entry name" value="PilO"/>
    <property type="match status" value="1"/>
</dbReference>
<dbReference type="PANTHER" id="PTHR39555:SF1">
    <property type="entry name" value="TYPE IV PILUS INNER MEMBRANE COMPONENT PILO"/>
    <property type="match status" value="1"/>
</dbReference>
<keyword evidence="1" id="KW-1133">Transmembrane helix</keyword>
<dbReference type="Proteomes" id="UP000507962">
    <property type="component" value="Unassembled WGS sequence"/>
</dbReference>
<dbReference type="GO" id="GO:0043683">
    <property type="term" value="P:type IV pilus assembly"/>
    <property type="evidence" value="ECO:0007669"/>
    <property type="project" value="InterPro"/>
</dbReference>
<proteinExistence type="predicted"/>
<evidence type="ECO:0000313" key="3">
    <source>
        <dbReference type="Proteomes" id="UP000507962"/>
    </source>
</evidence>
<dbReference type="GO" id="GO:0043107">
    <property type="term" value="P:type IV pilus-dependent motility"/>
    <property type="evidence" value="ECO:0007669"/>
    <property type="project" value="InterPro"/>
</dbReference>
<organism evidence="2 3">
    <name type="scientific">Desulfoluna butyratoxydans</name>
    <dbReference type="NCBI Taxonomy" id="231438"/>
    <lineage>
        <taxon>Bacteria</taxon>
        <taxon>Pseudomonadati</taxon>
        <taxon>Thermodesulfobacteriota</taxon>
        <taxon>Desulfobacteria</taxon>
        <taxon>Desulfobacterales</taxon>
        <taxon>Desulfolunaceae</taxon>
        <taxon>Desulfoluna</taxon>
    </lineage>
</organism>
<dbReference type="PANTHER" id="PTHR39555">
    <property type="entry name" value="FIMBRIAL ASSEMBLY PROTEIN PILO-LIKE PROTEIN-RELATED"/>
    <property type="match status" value="1"/>
</dbReference>
<feature type="transmembrane region" description="Helical" evidence="1">
    <location>
        <begin position="24"/>
        <end position="47"/>
    </location>
</feature>
<dbReference type="InterPro" id="IPR014717">
    <property type="entry name" value="Transl_elong_EF1B/ribsomal_bS6"/>
</dbReference>
<keyword evidence="1" id="KW-0812">Transmembrane</keyword>
<name>A0A4V6ILD1_9BACT</name>
<sequence length="202" mass="23226">MMNKSSAFQSMDPLFKRVEELDKIQRIAICAITCIVLIGSIFYFSILPKYEEIKQQKQTLQSLGTQLEIARKKAARLASLKREWKMKEAEFRKVMRALPEKKEIPSLLTSISQSGQDTGLEFILFQPQKEVNKEFYGEIPVSLHVKGNFHNTVMFMDKVTGLNRIVNIRDIKIGGYKEGKISTKCTAVTYKFIDKKEPAKKK</sequence>
<evidence type="ECO:0000256" key="1">
    <source>
        <dbReference type="SAM" id="Phobius"/>
    </source>
</evidence>
<reference evidence="2 3" key="1">
    <citation type="submission" date="2019-03" db="EMBL/GenBank/DDBJ databases">
        <authorList>
            <person name="Nijsse B."/>
        </authorList>
    </citation>
    <scope>NUCLEOTIDE SEQUENCE [LARGE SCALE GENOMIC DNA]</scope>
    <source>
        <strain evidence="2">Desulfoluna butyratoxydans MSL71</strain>
    </source>
</reference>
<gene>
    <name evidence="2" type="ORF">MSL71_17320</name>
</gene>
<evidence type="ECO:0000313" key="2">
    <source>
        <dbReference type="EMBL" id="VFQ44088.1"/>
    </source>
</evidence>
<keyword evidence="1" id="KW-0472">Membrane</keyword>
<accession>A0A4V6ILD1</accession>
<dbReference type="Gene3D" id="3.30.70.60">
    <property type="match status" value="1"/>
</dbReference>